<evidence type="ECO:0000256" key="5">
    <source>
        <dbReference type="RuleBase" id="RU363034"/>
    </source>
</evidence>
<keyword evidence="4" id="KW-1015">Disulfide bond</keyword>
<dbReference type="FunFam" id="2.40.10.10:FF:000003">
    <property type="entry name" value="Transmembrane serine protease 3"/>
    <property type="match status" value="1"/>
</dbReference>
<dbReference type="SMART" id="SM00020">
    <property type="entry name" value="Tryp_SPc"/>
    <property type="match status" value="1"/>
</dbReference>
<keyword evidence="2 5" id="KW-0378">Hydrolase</keyword>
<evidence type="ECO:0000313" key="8">
    <source>
        <dbReference type="Proteomes" id="UP000410492"/>
    </source>
</evidence>
<dbReference type="PANTHER" id="PTHR24252:SF10">
    <property type="entry name" value="SERINE PROTEASE 56"/>
    <property type="match status" value="1"/>
</dbReference>
<keyword evidence="8" id="KW-1185">Reference proteome</keyword>
<dbReference type="InterPro" id="IPR001314">
    <property type="entry name" value="Peptidase_S1A"/>
</dbReference>
<dbReference type="PROSITE" id="PS00135">
    <property type="entry name" value="TRYPSIN_SER"/>
    <property type="match status" value="1"/>
</dbReference>
<dbReference type="SUPFAM" id="SSF50494">
    <property type="entry name" value="Trypsin-like serine proteases"/>
    <property type="match status" value="1"/>
</dbReference>
<dbReference type="OrthoDB" id="5979691at2759"/>
<dbReference type="GO" id="GO:0006508">
    <property type="term" value="P:proteolysis"/>
    <property type="evidence" value="ECO:0007669"/>
    <property type="project" value="UniProtKB-KW"/>
</dbReference>
<dbReference type="PROSITE" id="PS00134">
    <property type="entry name" value="TRYPSIN_HIS"/>
    <property type="match status" value="1"/>
</dbReference>
<evidence type="ECO:0000256" key="1">
    <source>
        <dbReference type="ARBA" id="ARBA00022670"/>
    </source>
</evidence>
<keyword evidence="3 5" id="KW-0720">Serine protease</keyword>
<protein>
    <recommendedName>
        <fullName evidence="6">Peptidase S1 domain-containing protein</fullName>
    </recommendedName>
</protein>
<dbReference type="InterPro" id="IPR043504">
    <property type="entry name" value="Peptidase_S1_PA_chymotrypsin"/>
</dbReference>
<evidence type="ECO:0000256" key="3">
    <source>
        <dbReference type="ARBA" id="ARBA00022825"/>
    </source>
</evidence>
<feature type="non-terminal residue" evidence="7">
    <location>
        <position position="1"/>
    </location>
</feature>
<dbReference type="GO" id="GO:0004252">
    <property type="term" value="F:serine-type endopeptidase activity"/>
    <property type="evidence" value="ECO:0007669"/>
    <property type="project" value="InterPro"/>
</dbReference>
<dbReference type="InterPro" id="IPR033116">
    <property type="entry name" value="TRYPSIN_SER"/>
</dbReference>
<sequence length="374" mass="40053">PILITLLPHSRHTPRVPKKFRSGTDRPTGTQTIKNAGDARQVAVPPKPPNLTAARHDFGSAFGGLAMHLFATVSFVCLAAPTAAYASGFPKFPVDFRRTEDGVGAAVLKCGARQMPWRPDREPRVIGGEVAPPGAVPWQIDLRLQDNTHQCGGALISSRLILTAAHCYSEGLKAVAGAHGPPGSSPYEQVLKVERFLPHPDFRKLGPYSHDLALLLVPEPGFRLNRFIAPACLSKDHSASQPGTWCEVSGWGAVDPNDAEVLSPVLKVAAVPVVPLDTCRKKTFYGGRTQQILDSMLCAGYLKGGVDACGGDSGGPLMCEQNGRWEVVGIVSWGDGCAKKNKPGVYTRVSSFDGWIKQSAREMAYNVALELGND</sequence>
<dbReference type="CDD" id="cd00190">
    <property type="entry name" value="Tryp_SPc"/>
    <property type="match status" value="1"/>
</dbReference>
<keyword evidence="1 5" id="KW-0645">Protease</keyword>
<dbReference type="InterPro" id="IPR001254">
    <property type="entry name" value="Trypsin_dom"/>
</dbReference>
<name>A0A653CVW2_CALMS</name>
<dbReference type="Pfam" id="PF00089">
    <property type="entry name" value="Trypsin"/>
    <property type="match status" value="1"/>
</dbReference>
<dbReference type="PANTHER" id="PTHR24252">
    <property type="entry name" value="ACROSIN-RELATED"/>
    <property type="match status" value="1"/>
</dbReference>
<dbReference type="PROSITE" id="PS50240">
    <property type="entry name" value="TRYPSIN_DOM"/>
    <property type="match status" value="1"/>
</dbReference>
<dbReference type="InterPro" id="IPR018114">
    <property type="entry name" value="TRYPSIN_HIS"/>
</dbReference>
<proteinExistence type="predicted"/>
<accession>A0A653CVW2</accession>
<dbReference type="InterPro" id="IPR009003">
    <property type="entry name" value="Peptidase_S1_PA"/>
</dbReference>
<evidence type="ECO:0000313" key="7">
    <source>
        <dbReference type="EMBL" id="VEN51996.1"/>
    </source>
</evidence>
<evidence type="ECO:0000259" key="6">
    <source>
        <dbReference type="PROSITE" id="PS50240"/>
    </source>
</evidence>
<dbReference type="EMBL" id="CAACVG010009081">
    <property type="protein sequence ID" value="VEN51996.1"/>
    <property type="molecule type" value="Genomic_DNA"/>
</dbReference>
<feature type="domain" description="Peptidase S1" evidence="6">
    <location>
        <begin position="125"/>
        <end position="361"/>
    </location>
</feature>
<dbReference type="Proteomes" id="UP000410492">
    <property type="component" value="Unassembled WGS sequence"/>
</dbReference>
<dbReference type="PRINTS" id="PR00722">
    <property type="entry name" value="CHYMOTRYPSIN"/>
</dbReference>
<dbReference type="AlphaFoldDB" id="A0A653CVW2"/>
<gene>
    <name evidence="7" type="ORF">CALMAC_LOCUS12284</name>
</gene>
<dbReference type="Gene3D" id="2.40.10.10">
    <property type="entry name" value="Trypsin-like serine proteases"/>
    <property type="match status" value="1"/>
</dbReference>
<organism evidence="7 8">
    <name type="scientific">Callosobruchus maculatus</name>
    <name type="common">Southern cowpea weevil</name>
    <name type="synonym">Pulse bruchid</name>
    <dbReference type="NCBI Taxonomy" id="64391"/>
    <lineage>
        <taxon>Eukaryota</taxon>
        <taxon>Metazoa</taxon>
        <taxon>Ecdysozoa</taxon>
        <taxon>Arthropoda</taxon>
        <taxon>Hexapoda</taxon>
        <taxon>Insecta</taxon>
        <taxon>Pterygota</taxon>
        <taxon>Neoptera</taxon>
        <taxon>Endopterygota</taxon>
        <taxon>Coleoptera</taxon>
        <taxon>Polyphaga</taxon>
        <taxon>Cucujiformia</taxon>
        <taxon>Chrysomeloidea</taxon>
        <taxon>Chrysomelidae</taxon>
        <taxon>Bruchinae</taxon>
        <taxon>Bruchini</taxon>
        <taxon>Callosobruchus</taxon>
    </lineage>
</organism>
<evidence type="ECO:0000256" key="4">
    <source>
        <dbReference type="ARBA" id="ARBA00023157"/>
    </source>
</evidence>
<reference evidence="7 8" key="1">
    <citation type="submission" date="2019-01" db="EMBL/GenBank/DDBJ databases">
        <authorList>
            <person name="Sayadi A."/>
        </authorList>
    </citation>
    <scope>NUCLEOTIDE SEQUENCE [LARGE SCALE GENOMIC DNA]</scope>
</reference>
<evidence type="ECO:0000256" key="2">
    <source>
        <dbReference type="ARBA" id="ARBA00022801"/>
    </source>
</evidence>